<feature type="DNA-binding region" description="H-T-H motif" evidence="4">
    <location>
        <begin position="44"/>
        <end position="63"/>
    </location>
</feature>
<dbReference type="Pfam" id="PF17937">
    <property type="entry name" value="TetR_C_28"/>
    <property type="match status" value="1"/>
</dbReference>
<sequence length="218" mass="23111">MTTELKQGSAGARGARGNVRANARDDILAAAEEVVAALGAQALTLDAVYRQAGVSKGGLLYHFPNKEALLHAMVDRYVTRCFAQETEFLREIGEDARGAGSRAAIAQLAADDPGADRLSAALLAAVATDLEYLAPLRDLVRQRFEAMKQSDVPFETAAIIELAVNGLALFELLRLPPLTPEDRHQVLATLDRMAGGSGDLPEAGSRPSSPLNPGPAKR</sequence>
<dbReference type="EMBL" id="BPQP01000012">
    <property type="protein sequence ID" value="GJD93603.1"/>
    <property type="molecule type" value="Genomic_DNA"/>
</dbReference>
<evidence type="ECO:0000313" key="7">
    <source>
        <dbReference type="EMBL" id="GJD93603.1"/>
    </source>
</evidence>
<proteinExistence type="predicted"/>
<dbReference type="InterPro" id="IPR009057">
    <property type="entry name" value="Homeodomain-like_sf"/>
</dbReference>
<gene>
    <name evidence="7" type="ORF">OCOJLMKI_0799</name>
</gene>
<dbReference type="PROSITE" id="PS50977">
    <property type="entry name" value="HTH_TETR_2"/>
    <property type="match status" value="1"/>
</dbReference>
<dbReference type="Proteomes" id="UP001055125">
    <property type="component" value="Unassembled WGS sequence"/>
</dbReference>
<evidence type="ECO:0000256" key="4">
    <source>
        <dbReference type="PROSITE-ProRule" id="PRU00335"/>
    </source>
</evidence>
<keyword evidence="3" id="KW-0804">Transcription</keyword>
<dbReference type="InterPro" id="IPR036271">
    <property type="entry name" value="Tet_transcr_reg_TetR-rel_C_sf"/>
</dbReference>
<feature type="domain" description="HTH tetR-type" evidence="6">
    <location>
        <begin position="21"/>
        <end position="81"/>
    </location>
</feature>
<keyword evidence="8" id="KW-1185">Reference proteome</keyword>
<comment type="caution">
    <text evidence="7">The sequence shown here is derived from an EMBL/GenBank/DDBJ whole genome shotgun (WGS) entry which is preliminary data.</text>
</comment>
<feature type="region of interest" description="Disordered" evidence="5">
    <location>
        <begin position="191"/>
        <end position="218"/>
    </location>
</feature>
<reference evidence="7" key="2">
    <citation type="submission" date="2021-08" db="EMBL/GenBank/DDBJ databases">
        <authorList>
            <person name="Tani A."/>
            <person name="Ola A."/>
            <person name="Ogura Y."/>
            <person name="Katsura K."/>
            <person name="Hayashi T."/>
        </authorList>
    </citation>
    <scope>NUCLEOTIDE SEQUENCE</scope>
    <source>
        <strain evidence="7">DSM 19015</strain>
    </source>
</reference>
<keyword evidence="1" id="KW-0805">Transcription regulation</keyword>
<organism evidence="7 8">
    <name type="scientific">Methylobacterium iners</name>
    <dbReference type="NCBI Taxonomy" id="418707"/>
    <lineage>
        <taxon>Bacteria</taxon>
        <taxon>Pseudomonadati</taxon>
        <taxon>Pseudomonadota</taxon>
        <taxon>Alphaproteobacteria</taxon>
        <taxon>Hyphomicrobiales</taxon>
        <taxon>Methylobacteriaceae</taxon>
        <taxon>Methylobacterium</taxon>
    </lineage>
</organism>
<evidence type="ECO:0000313" key="8">
    <source>
        <dbReference type="Proteomes" id="UP001055125"/>
    </source>
</evidence>
<dbReference type="Pfam" id="PF00440">
    <property type="entry name" value="TetR_N"/>
    <property type="match status" value="1"/>
</dbReference>
<evidence type="ECO:0000256" key="3">
    <source>
        <dbReference type="ARBA" id="ARBA00023163"/>
    </source>
</evidence>
<dbReference type="Gene3D" id="1.10.357.10">
    <property type="entry name" value="Tetracycline Repressor, domain 2"/>
    <property type="match status" value="1"/>
</dbReference>
<dbReference type="RefSeq" id="WP_238242807.1">
    <property type="nucleotide sequence ID" value="NZ_BPQP01000012.1"/>
</dbReference>
<evidence type="ECO:0000256" key="2">
    <source>
        <dbReference type="ARBA" id="ARBA00023125"/>
    </source>
</evidence>
<reference evidence="7" key="1">
    <citation type="journal article" date="2021" name="Front. Microbiol.">
        <title>Comprehensive Comparative Genomics and Phenotyping of Methylobacterium Species.</title>
        <authorList>
            <person name="Alessa O."/>
            <person name="Ogura Y."/>
            <person name="Fujitani Y."/>
            <person name="Takami H."/>
            <person name="Hayashi T."/>
            <person name="Sahin N."/>
            <person name="Tani A."/>
        </authorList>
    </citation>
    <scope>NUCLEOTIDE SEQUENCE</scope>
    <source>
        <strain evidence="7">DSM 19015</strain>
    </source>
</reference>
<name>A0ABQ4RV98_9HYPH</name>
<protein>
    <recommendedName>
        <fullName evidence="6">HTH tetR-type domain-containing protein</fullName>
    </recommendedName>
</protein>
<evidence type="ECO:0000259" key="6">
    <source>
        <dbReference type="PROSITE" id="PS50977"/>
    </source>
</evidence>
<evidence type="ECO:0000256" key="1">
    <source>
        <dbReference type="ARBA" id="ARBA00023015"/>
    </source>
</evidence>
<dbReference type="InterPro" id="IPR001647">
    <property type="entry name" value="HTH_TetR"/>
</dbReference>
<keyword evidence="2 4" id="KW-0238">DNA-binding</keyword>
<dbReference type="InterPro" id="IPR041479">
    <property type="entry name" value="TetR_CgmR_C"/>
</dbReference>
<accession>A0ABQ4RV98</accession>
<dbReference type="InterPro" id="IPR050109">
    <property type="entry name" value="HTH-type_TetR-like_transc_reg"/>
</dbReference>
<dbReference type="PRINTS" id="PR00455">
    <property type="entry name" value="HTHTETR"/>
</dbReference>
<dbReference type="PANTHER" id="PTHR30055:SF234">
    <property type="entry name" value="HTH-TYPE TRANSCRIPTIONAL REGULATOR BETI"/>
    <property type="match status" value="1"/>
</dbReference>
<evidence type="ECO:0000256" key="5">
    <source>
        <dbReference type="SAM" id="MobiDB-lite"/>
    </source>
</evidence>
<dbReference type="SUPFAM" id="SSF46689">
    <property type="entry name" value="Homeodomain-like"/>
    <property type="match status" value="1"/>
</dbReference>
<dbReference type="SUPFAM" id="SSF48498">
    <property type="entry name" value="Tetracyclin repressor-like, C-terminal domain"/>
    <property type="match status" value="1"/>
</dbReference>
<dbReference type="PANTHER" id="PTHR30055">
    <property type="entry name" value="HTH-TYPE TRANSCRIPTIONAL REGULATOR RUTR"/>
    <property type="match status" value="1"/>
</dbReference>